<evidence type="ECO:0000313" key="1">
    <source>
        <dbReference type="EnsemblPlants" id="AET1Gv20453000.15"/>
    </source>
</evidence>
<reference evidence="1" key="5">
    <citation type="journal article" date="2021" name="G3 (Bethesda)">
        <title>Aegilops tauschii genome assembly Aet v5.0 features greater sequence contiguity and improved annotation.</title>
        <authorList>
            <person name="Wang L."/>
            <person name="Zhu T."/>
            <person name="Rodriguez J.C."/>
            <person name="Deal K.R."/>
            <person name="Dubcovsky J."/>
            <person name="McGuire P.E."/>
            <person name="Lux T."/>
            <person name="Spannagl M."/>
            <person name="Mayer K.F.X."/>
            <person name="Baldrich P."/>
            <person name="Meyers B.C."/>
            <person name="Huo N."/>
            <person name="Gu Y.Q."/>
            <person name="Zhou H."/>
            <person name="Devos K.M."/>
            <person name="Bennetzen J.L."/>
            <person name="Unver T."/>
            <person name="Budak H."/>
            <person name="Gulick P.J."/>
            <person name="Galiba G."/>
            <person name="Kalapos B."/>
            <person name="Nelson D.R."/>
            <person name="Li P."/>
            <person name="You F.M."/>
            <person name="Luo M.C."/>
            <person name="Dvorak J."/>
        </authorList>
    </citation>
    <scope>NUCLEOTIDE SEQUENCE [LARGE SCALE GENOMIC DNA]</scope>
    <source>
        <strain evidence="1">cv. AL8/78</strain>
    </source>
</reference>
<accession>A0A452YKX4</accession>
<reference evidence="2" key="2">
    <citation type="journal article" date="2017" name="Nat. Plants">
        <title>The Aegilops tauschii genome reveals multiple impacts of transposons.</title>
        <authorList>
            <person name="Zhao G."/>
            <person name="Zou C."/>
            <person name="Li K."/>
            <person name="Wang K."/>
            <person name="Li T."/>
            <person name="Gao L."/>
            <person name="Zhang X."/>
            <person name="Wang H."/>
            <person name="Yang Z."/>
            <person name="Liu X."/>
            <person name="Jiang W."/>
            <person name="Mao L."/>
            <person name="Kong X."/>
            <person name="Jiao Y."/>
            <person name="Jia J."/>
        </authorList>
    </citation>
    <scope>NUCLEOTIDE SEQUENCE [LARGE SCALE GENOMIC DNA]</scope>
    <source>
        <strain evidence="2">cv. AL8/78</strain>
    </source>
</reference>
<dbReference type="EnsemblPlants" id="AET1Gv20453000.15">
    <property type="protein sequence ID" value="AET1Gv20453000.15"/>
    <property type="gene ID" value="AET1Gv20453000"/>
</dbReference>
<name>A0A452YKX4_AEGTS</name>
<evidence type="ECO:0000313" key="2">
    <source>
        <dbReference type="Proteomes" id="UP000015105"/>
    </source>
</evidence>
<dbReference type="Gramene" id="AET1Gv20453000.15">
    <property type="protein sequence ID" value="AET1Gv20453000.15"/>
    <property type="gene ID" value="AET1Gv20453000"/>
</dbReference>
<dbReference type="Proteomes" id="UP000015105">
    <property type="component" value="Chromosome 1D"/>
</dbReference>
<dbReference type="InterPro" id="IPR029058">
    <property type="entry name" value="AB_hydrolase_fold"/>
</dbReference>
<reference evidence="1" key="4">
    <citation type="submission" date="2019-03" db="UniProtKB">
        <authorList>
            <consortium name="EnsemblPlants"/>
        </authorList>
    </citation>
    <scope>IDENTIFICATION</scope>
</reference>
<dbReference type="SUPFAM" id="SSF53474">
    <property type="entry name" value="alpha/beta-Hydrolases"/>
    <property type="match status" value="1"/>
</dbReference>
<reference evidence="2" key="1">
    <citation type="journal article" date="2014" name="Science">
        <title>Ancient hybridizations among the ancestral genomes of bread wheat.</title>
        <authorList>
            <consortium name="International Wheat Genome Sequencing Consortium,"/>
            <person name="Marcussen T."/>
            <person name="Sandve S.R."/>
            <person name="Heier L."/>
            <person name="Spannagl M."/>
            <person name="Pfeifer M."/>
            <person name="Jakobsen K.S."/>
            <person name="Wulff B.B."/>
            <person name="Steuernagel B."/>
            <person name="Mayer K.F."/>
            <person name="Olsen O.A."/>
        </authorList>
    </citation>
    <scope>NUCLEOTIDE SEQUENCE [LARGE SCALE GENOMIC DNA]</scope>
    <source>
        <strain evidence="2">cv. AL8/78</strain>
    </source>
</reference>
<keyword evidence="2" id="KW-1185">Reference proteome</keyword>
<sequence length="42" mass="4859">MDVICSTKGAEAWVQKLNKVTKAFVRSYKNLHFYWILGAGHF</sequence>
<protein>
    <submittedName>
        <fullName evidence="1">Uncharacterized protein</fullName>
    </submittedName>
</protein>
<dbReference type="AlphaFoldDB" id="A0A452YKX4"/>
<reference evidence="1" key="3">
    <citation type="journal article" date="2017" name="Nature">
        <title>Genome sequence of the progenitor of the wheat D genome Aegilops tauschii.</title>
        <authorList>
            <person name="Luo M.C."/>
            <person name="Gu Y.Q."/>
            <person name="Puiu D."/>
            <person name="Wang H."/>
            <person name="Twardziok S.O."/>
            <person name="Deal K.R."/>
            <person name="Huo N."/>
            <person name="Zhu T."/>
            <person name="Wang L."/>
            <person name="Wang Y."/>
            <person name="McGuire P.E."/>
            <person name="Liu S."/>
            <person name="Long H."/>
            <person name="Ramasamy R.K."/>
            <person name="Rodriguez J.C."/>
            <person name="Van S.L."/>
            <person name="Yuan L."/>
            <person name="Wang Z."/>
            <person name="Xia Z."/>
            <person name="Xiao L."/>
            <person name="Anderson O.D."/>
            <person name="Ouyang S."/>
            <person name="Liang Y."/>
            <person name="Zimin A.V."/>
            <person name="Pertea G."/>
            <person name="Qi P."/>
            <person name="Bennetzen J.L."/>
            <person name="Dai X."/>
            <person name="Dawson M.W."/>
            <person name="Muller H.G."/>
            <person name="Kugler K."/>
            <person name="Rivarola-Duarte L."/>
            <person name="Spannagl M."/>
            <person name="Mayer K.F.X."/>
            <person name="Lu F.H."/>
            <person name="Bevan M.W."/>
            <person name="Leroy P."/>
            <person name="Li P."/>
            <person name="You F.M."/>
            <person name="Sun Q."/>
            <person name="Liu Z."/>
            <person name="Lyons E."/>
            <person name="Wicker T."/>
            <person name="Salzberg S.L."/>
            <person name="Devos K.M."/>
            <person name="Dvorak J."/>
        </authorList>
    </citation>
    <scope>NUCLEOTIDE SEQUENCE [LARGE SCALE GENOMIC DNA]</scope>
    <source>
        <strain evidence="1">cv. AL8/78</strain>
    </source>
</reference>
<dbReference type="Gene3D" id="3.40.50.1820">
    <property type="entry name" value="alpha/beta hydrolase"/>
    <property type="match status" value="1"/>
</dbReference>
<organism evidence="1 2">
    <name type="scientific">Aegilops tauschii subsp. strangulata</name>
    <name type="common">Goatgrass</name>
    <dbReference type="NCBI Taxonomy" id="200361"/>
    <lineage>
        <taxon>Eukaryota</taxon>
        <taxon>Viridiplantae</taxon>
        <taxon>Streptophyta</taxon>
        <taxon>Embryophyta</taxon>
        <taxon>Tracheophyta</taxon>
        <taxon>Spermatophyta</taxon>
        <taxon>Magnoliopsida</taxon>
        <taxon>Liliopsida</taxon>
        <taxon>Poales</taxon>
        <taxon>Poaceae</taxon>
        <taxon>BOP clade</taxon>
        <taxon>Pooideae</taxon>
        <taxon>Triticodae</taxon>
        <taxon>Triticeae</taxon>
        <taxon>Triticinae</taxon>
        <taxon>Aegilops</taxon>
    </lineage>
</organism>
<proteinExistence type="predicted"/>